<sequence>MTEAVVERVEQQGTEYPVDRRCPFSAPAEYTERREQAPISRVRITGGDEVWWVSGHREGRAVLADKRFSSDRRLDGFPIPSTDQSIRERFRTQPPSMISMDGAEHATARRAVIAEFTVKRVAALRPRIQQIVDGCVDDLLAAPGQPVDLVRALSLPVPSLVICELLGVPYADHDFFQEHTSVLVRRNAAPGERAAAVDALRDYLGTLIDRKVDEPGDDLFSRQIAARTADGTFDRGAMVSLAFLLLVAGHETTANMISLGVVGLLDNPDQLALVTADPTKLPLAVEELLRYFTIVESVTARVATEDVELAGVTIRAGEGIIVSGLSADWDPAVFPDPDRLDVQRGARHHIAFGFGPHQCLGQNLARLELEIVFETLFRRIPTLRLAAPVDDIPFKTDAGIYGAYELPVTW</sequence>
<dbReference type="PRINTS" id="PR00385">
    <property type="entry name" value="P450"/>
</dbReference>
<keyword evidence="6 7" id="KW-0503">Monooxygenase</keyword>
<evidence type="ECO:0000256" key="6">
    <source>
        <dbReference type="ARBA" id="ARBA00023033"/>
    </source>
</evidence>
<evidence type="ECO:0000313" key="8">
    <source>
        <dbReference type="EMBL" id="OLR93596.1"/>
    </source>
</evidence>
<dbReference type="FunFam" id="1.10.630.10:FF:000018">
    <property type="entry name" value="Cytochrome P450 monooxygenase"/>
    <property type="match status" value="1"/>
</dbReference>
<dbReference type="InterPro" id="IPR002397">
    <property type="entry name" value="Cyt_P450_B"/>
</dbReference>
<dbReference type="STRING" id="1193682.BJP25_15040"/>
<evidence type="ECO:0000256" key="7">
    <source>
        <dbReference type="RuleBase" id="RU000461"/>
    </source>
</evidence>
<accession>A0A1Q9LNG8</accession>
<protein>
    <submittedName>
        <fullName evidence="8">Cytochrome</fullName>
    </submittedName>
</protein>
<evidence type="ECO:0000256" key="3">
    <source>
        <dbReference type="ARBA" id="ARBA00022723"/>
    </source>
</evidence>
<dbReference type="GO" id="GO:0004497">
    <property type="term" value="F:monooxygenase activity"/>
    <property type="evidence" value="ECO:0007669"/>
    <property type="project" value="UniProtKB-KW"/>
</dbReference>
<evidence type="ECO:0000256" key="4">
    <source>
        <dbReference type="ARBA" id="ARBA00023002"/>
    </source>
</evidence>
<keyword evidence="3 7" id="KW-0479">Metal-binding</keyword>
<gene>
    <name evidence="8" type="ORF">BJP25_15040</name>
</gene>
<dbReference type="PANTHER" id="PTHR46696">
    <property type="entry name" value="P450, PUTATIVE (EUROFUNG)-RELATED"/>
    <property type="match status" value="1"/>
</dbReference>
<evidence type="ECO:0000256" key="1">
    <source>
        <dbReference type="ARBA" id="ARBA00010617"/>
    </source>
</evidence>
<dbReference type="RefSeq" id="WP_075974492.1">
    <property type="nucleotide sequence ID" value="NZ_MKQR01000009.1"/>
</dbReference>
<reference evidence="8 9" key="1">
    <citation type="submission" date="2016-10" db="EMBL/GenBank/DDBJ databases">
        <title>The Draft Genome Sequence of Actinokineospora bangkokensis 44EHWT reveals the biosynthetic pathway of antifungal compounds Thailandins with unusual extender unit butylmalonyl-CoA.</title>
        <authorList>
            <person name="Greule A."/>
            <person name="Intra B."/>
            <person name="Flemming S."/>
            <person name="Rommel M.G."/>
            <person name="Panbangred W."/>
            <person name="Bechthold A."/>
        </authorList>
    </citation>
    <scope>NUCLEOTIDE SEQUENCE [LARGE SCALE GENOMIC DNA]</scope>
    <source>
        <strain evidence="8 9">44EHW</strain>
    </source>
</reference>
<dbReference type="Gene3D" id="1.10.630.10">
    <property type="entry name" value="Cytochrome P450"/>
    <property type="match status" value="1"/>
</dbReference>
<dbReference type="EMBL" id="MKQR01000009">
    <property type="protein sequence ID" value="OLR93596.1"/>
    <property type="molecule type" value="Genomic_DNA"/>
</dbReference>
<dbReference type="InterPro" id="IPR036396">
    <property type="entry name" value="Cyt_P450_sf"/>
</dbReference>
<dbReference type="SUPFAM" id="SSF48264">
    <property type="entry name" value="Cytochrome P450"/>
    <property type="match status" value="1"/>
</dbReference>
<dbReference type="GO" id="GO:0020037">
    <property type="term" value="F:heme binding"/>
    <property type="evidence" value="ECO:0007669"/>
    <property type="project" value="InterPro"/>
</dbReference>
<dbReference type="InterPro" id="IPR001128">
    <property type="entry name" value="Cyt_P450"/>
</dbReference>
<dbReference type="GO" id="GO:0005506">
    <property type="term" value="F:iron ion binding"/>
    <property type="evidence" value="ECO:0007669"/>
    <property type="project" value="InterPro"/>
</dbReference>
<organism evidence="8 9">
    <name type="scientific">Actinokineospora bangkokensis</name>
    <dbReference type="NCBI Taxonomy" id="1193682"/>
    <lineage>
        <taxon>Bacteria</taxon>
        <taxon>Bacillati</taxon>
        <taxon>Actinomycetota</taxon>
        <taxon>Actinomycetes</taxon>
        <taxon>Pseudonocardiales</taxon>
        <taxon>Pseudonocardiaceae</taxon>
        <taxon>Actinokineospora</taxon>
    </lineage>
</organism>
<name>A0A1Q9LNG8_9PSEU</name>
<proteinExistence type="inferred from homology"/>
<dbReference type="CDD" id="cd11030">
    <property type="entry name" value="CYP105-like"/>
    <property type="match status" value="1"/>
</dbReference>
<dbReference type="Pfam" id="PF00067">
    <property type="entry name" value="p450"/>
    <property type="match status" value="1"/>
</dbReference>
<keyword evidence="4 7" id="KW-0560">Oxidoreductase</keyword>
<comment type="caution">
    <text evidence="8">The sequence shown here is derived from an EMBL/GenBank/DDBJ whole genome shotgun (WGS) entry which is preliminary data.</text>
</comment>
<evidence type="ECO:0000313" key="9">
    <source>
        <dbReference type="Proteomes" id="UP000186040"/>
    </source>
</evidence>
<keyword evidence="9" id="KW-1185">Reference proteome</keyword>
<keyword evidence="2 7" id="KW-0349">Heme</keyword>
<evidence type="ECO:0000256" key="2">
    <source>
        <dbReference type="ARBA" id="ARBA00022617"/>
    </source>
</evidence>
<dbReference type="AlphaFoldDB" id="A0A1Q9LNG8"/>
<dbReference type="PANTHER" id="PTHR46696:SF1">
    <property type="entry name" value="CYTOCHROME P450 YJIB-RELATED"/>
    <property type="match status" value="1"/>
</dbReference>
<dbReference type="GO" id="GO:0016705">
    <property type="term" value="F:oxidoreductase activity, acting on paired donors, with incorporation or reduction of molecular oxygen"/>
    <property type="evidence" value="ECO:0007669"/>
    <property type="project" value="InterPro"/>
</dbReference>
<dbReference type="InterPro" id="IPR017972">
    <property type="entry name" value="Cyt_P450_CS"/>
</dbReference>
<dbReference type="PRINTS" id="PR00359">
    <property type="entry name" value="BP450"/>
</dbReference>
<evidence type="ECO:0000256" key="5">
    <source>
        <dbReference type="ARBA" id="ARBA00023004"/>
    </source>
</evidence>
<keyword evidence="5 7" id="KW-0408">Iron</keyword>
<dbReference type="Proteomes" id="UP000186040">
    <property type="component" value="Unassembled WGS sequence"/>
</dbReference>
<comment type="similarity">
    <text evidence="1 7">Belongs to the cytochrome P450 family.</text>
</comment>
<dbReference type="PROSITE" id="PS00086">
    <property type="entry name" value="CYTOCHROME_P450"/>
    <property type="match status" value="1"/>
</dbReference>